<keyword evidence="6" id="KW-0862">Zinc</keyword>
<accession>A0A4U5LYC8</accession>
<evidence type="ECO:0000256" key="4">
    <source>
        <dbReference type="ARBA" id="ARBA00022989"/>
    </source>
</evidence>
<feature type="transmembrane region" description="Helical" evidence="7">
    <location>
        <begin position="81"/>
        <end position="101"/>
    </location>
</feature>
<feature type="transmembrane region" description="Helical" evidence="7">
    <location>
        <begin position="159"/>
        <end position="179"/>
    </location>
</feature>
<feature type="transmembrane region" description="Helical" evidence="7">
    <location>
        <begin position="217"/>
        <end position="238"/>
    </location>
</feature>
<dbReference type="GO" id="GO:0046872">
    <property type="term" value="F:metal ion binding"/>
    <property type="evidence" value="ECO:0007669"/>
    <property type="project" value="UniProtKB-KW"/>
</dbReference>
<organism evidence="8 9">
    <name type="scientific">Steinernema carpocapsae</name>
    <name type="common">Entomopathogenic nematode</name>
    <dbReference type="NCBI Taxonomy" id="34508"/>
    <lineage>
        <taxon>Eukaryota</taxon>
        <taxon>Metazoa</taxon>
        <taxon>Ecdysozoa</taxon>
        <taxon>Nematoda</taxon>
        <taxon>Chromadorea</taxon>
        <taxon>Rhabditida</taxon>
        <taxon>Tylenchina</taxon>
        <taxon>Panagrolaimomorpha</taxon>
        <taxon>Strongyloidoidea</taxon>
        <taxon>Steinernematidae</taxon>
        <taxon>Steinernema</taxon>
    </lineage>
</organism>
<feature type="transmembrane region" description="Helical" evidence="7">
    <location>
        <begin position="244"/>
        <end position="262"/>
    </location>
</feature>
<dbReference type="AlphaFoldDB" id="A0A4U5LYC8"/>
<dbReference type="PANTHER" id="PTHR20855">
    <property type="entry name" value="ADIPOR/PROGESTIN RECEPTOR-RELATED"/>
    <property type="match status" value="1"/>
</dbReference>
<dbReference type="STRING" id="34508.A0A4U5LYC8"/>
<evidence type="ECO:0000256" key="7">
    <source>
        <dbReference type="SAM" id="Phobius"/>
    </source>
</evidence>
<keyword evidence="9" id="KW-1185">Reference proteome</keyword>
<reference evidence="8 9" key="2">
    <citation type="journal article" date="2019" name="G3 (Bethesda)">
        <title>Hybrid Assembly of the Genome of the Entomopathogenic Nematode Steinernema carpocapsae Identifies the X-Chromosome.</title>
        <authorList>
            <person name="Serra L."/>
            <person name="Macchietto M."/>
            <person name="Macias-Munoz A."/>
            <person name="McGill C.J."/>
            <person name="Rodriguez I.M."/>
            <person name="Rodriguez B."/>
            <person name="Murad R."/>
            <person name="Mortazavi A."/>
        </authorList>
    </citation>
    <scope>NUCLEOTIDE SEQUENCE [LARGE SCALE GENOMIC DNA]</scope>
    <source>
        <strain evidence="8 9">ALL</strain>
    </source>
</reference>
<comment type="caution">
    <text evidence="8">The sequence shown here is derived from an EMBL/GenBank/DDBJ whole genome shotgun (WGS) entry which is preliminary data.</text>
</comment>
<feature type="transmembrane region" description="Helical" evidence="7">
    <location>
        <begin position="121"/>
        <end position="138"/>
    </location>
</feature>
<name>A0A4U5LYC8_STECR</name>
<dbReference type="OrthoDB" id="186812at2759"/>
<evidence type="ECO:0000313" key="9">
    <source>
        <dbReference type="Proteomes" id="UP000298663"/>
    </source>
</evidence>
<keyword evidence="5 7" id="KW-0472">Membrane</keyword>
<dbReference type="Pfam" id="PF03006">
    <property type="entry name" value="HlyIII"/>
    <property type="match status" value="1"/>
</dbReference>
<keyword evidence="6" id="KW-0479">Metal-binding</keyword>
<dbReference type="InterPro" id="IPR004254">
    <property type="entry name" value="AdipoR/HlyIII-related"/>
</dbReference>
<evidence type="ECO:0000256" key="2">
    <source>
        <dbReference type="ARBA" id="ARBA00007018"/>
    </source>
</evidence>
<dbReference type="GO" id="GO:0016020">
    <property type="term" value="C:membrane"/>
    <property type="evidence" value="ECO:0007669"/>
    <property type="project" value="UniProtKB-SubCell"/>
</dbReference>
<proteinExistence type="inferred from homology"/>
<feature type="binding site" evidence="6">
    <location>
        <position position="271"/>
    </location>
    <ligand>
        <name>Zn(2+)</name>
        <dbReference type="ChEBI" id="CHEBI:29105"/>
    </ligand>
</feature>
<keyword evidence="4 7" id="KW-1133">Transmembrane helix</keyword>
<feature type="binding site" evidence="6">
    <location>
        <position position="275"/>
    </location>
    <ligand>
        <name>Zn(2+)</name>
        <dbReference type="ChEBI" id="CHEBI:29105"/>
    </ligand>
</feature>
<comment type="subcellular location">
    <subcellularLocation>
        <location evidence="1">Membrane</location>
        <topology evidence="1">Multi-pass membrane protein</topology>
    </subcellularLocation>
</comment>
<keyword evidence="3 7" id="KW-0812">Transmembrane</keyword>
<sequence>MESKDVKELKPREYAEIKQMAEKPEKAARKLKRRKRCSRESKPCVCDWVSSKERDAIYDKPSHEDPNPLPHDYKFTYDEGIANFLSHAICIIPAIIAWYRIQSVASNFKESAVCFVYGTGLLLLFFSSSLYHLVYLLEQTHSCKTLCHKIRPFRRFLSFMDRAAIFLFIAGSYTPWLTLMDTGKMGTAVCRAIWVAAIGGIVYHQTSIHTKYPKAEAFIYLIVAVLPATVLVSTMIHYKNSIELVLLILGGFFYIFGIYFFLKDGVIRYNHAIWHMFVNIGAAFHYVSMHHYLLNEVRPRNMSNHGT</sequence>
<gene>
    <name evidence="8" type="ORF">L596_028408</name>
</gene>
<evidence type="ECO:0000256" key="5">
    <source>
        <dbReference type="ARBA" id="ARBA00023136"/>
    </source>
</evidence>
<evidence type="ECO:0000256" key="1">
    <source>
        <dbReference type="ARBA" id="ARBA00004141"/>
    </source>
</evidence>
<dbReference type="Proteomes" id="UP000298663">
    <property type="component" value="Unassembled WGS sequence"/>
</dbReference>
<evidence type="ECO:0000313" key="8">
    <source>
        <dbReference type="EMBL" id="TKR61281.1"/>
    </source>
</evidence>
<comment type="similarity">
    <text evidence="2">Belongs to the ADIPOR family.</text>
</comment>
<evidence type="ECO:0000256" key="3">
    <source>
        <dbReference type="ARBA" id="ARBA00022692"/>
    </source>
</evidence>
<dbReference type="PANTHER" id="PTHR20855:SF3">
    <property type="entry name" value="LD03007P"/>
    <property type="match status" value="1"/>
</dbReference>
<evidence type="ECO:0000256" key="6">
    <source>
        <dbReference type="PIRSR" id="PIRSR604254-1"/>
    </source>
</evidence>
<feature type="transmembrane region" description="Helical" evidence="7">
    <location>
        <begin position="274"/>
        <end position="293"/>
    </location>
</feature>
<dbReference type="EMBL" id="AZBU02000011">
    <property type="protein sequence ID" value="TKR61281.1"/>
    <property type="molecule type" value="Genomic_DNA"/>
</dbReference>
<feature type="binding site" evidence="6">
    <location>
        <position position="132"/>
    </location>
    <ligand>
        <name>Zn(2+)</name>
        <dbReference type="ChEBI" id="CHEBI:29105"/>
    </ligand>
</feature>
<reference evidence="8 9" key="1">
    <citation type="journal article" date="2015" name="Genome Biol.">
        <title>Comparative genomics of Steinernema reveals deeply conserved gene regulatory networks.</title>
        <authorList>
            <person name="Dillman A.R."/>
            <person name="Macchietto M."/>
            <person name="Porter C.F."/>
            <person name="Rogers A."/>
            <person name="Williams B."/>
            <person name="Antoshechkin I."/>
            <person name="Lee M.M."/>
            <person name="Goodwin Z."/>
            <person name="Lu X."/>
            <person name="Lewis E.E."/>
            <person name="Goodrich-Blair H."/>
            <person name="Stock S.P."/>
            <person name="Adams B.J."/>
            <person name="Sternberg P.W."/>
            <person name="Mortazavi A."/>
        </authorList>
    </citation>
    <scope>NUCLEOTIDE SEQUENCE [LARGE SCALE GENOMIC DNA]</scope>
    <source>
        <strain evidence="8 9">ALL</strain>
    </source>
</reference>
<protein>
    <submittedName>
        <fullName evidence="8">Uncharacterized protein</fullName>
    </submittedName>
</protein>